<proteinExistence type="predicted"/>
<keyword evidence="3" id="KW-1185">Reference proteome</keyword>
<dbReference type="EMBL" id="LR699553">
    <property type="protein sequence ID" value="VVD29009.1"/>
    <property type="molecule type" value="Genomic_DNA"/>
</dbReference>
<name>A0A5Q4ZAR5_9BURK</name>
<dbReference type="AlphaFoldDB" id="A0A5Q4ZAR5"/>
<accession>A0A5Q4ZAR5</accession>
<reference evidence="2 3" key="1">
    <citation type="submission" date="2019-08" db="EMBL/GenBank/DDBJ databases">
        <authorList>
            <person name="Herpell B J."/>
        </authorList>
    </citation>
    <scope>NUCLEOTIDE SEQUENCE [LARGE SCALE GENOMIC DNA]</scope>
    <source>
        <strain evidence="3">Msb3</strain>
    </source>
</reference>
<gene>
    <name evidence="2" type="ORF">PDMSB3_2553</name>
</gene>
<feature type="domain" description="PDZ" evidence="1">
    <location>
        <begin position="14"/>
        <end position="68"/>
    </location>
</feature>
<organism evidence="2 3">
    <name type="scientific">Paraburkholderia dioscoreae</name>
    <dbReference type="NCBI Taxonomy" id="2604047"/>
    <lineage>
        <taxon>Bacteria</taxon>
        <taxon>Pseudomonadati</taxon>
        <taxon>Pseudomonadota</taxon>
        <taxon>Betaproteobacteria</taxon>
        <taxon>Burkholderiales</taxon>
        <taxon>Burkholderiaceae</taxon>
        <taxon>Paraburkholderia</taxon>
    </lineage>
</organism>
<dbReference type="SUPFAM" id="SSF50156">
    <property type="entry name" value="PDZ domain-like"/>
    <property type="match status" value="1"/>
</dbReference>
<sequence length="112" mass="12103">MIPIDVALDVKDQLLKAGQMSRGRLGAAVQEVSQSIARSFGLSKPDGALISTVESGGPTARAGLQAGDETFPAHAILRQNSECRFLPRCSWTVPRRYPPLIPYVLLKQRGVC</sequence>
<evidence type="ECO:0000259" key="1">
    <source>
        <dbReference type="PROSITE" id="PS50106"/>
    </source>
</evidence>
<dbReference type="InterPro" id="IPR001478">
    <property type="entry name" value="PDZ"/>
</dbReference>
<dbReference type="Proteomes" id="UP000325811">
    <property type="component" value="Chromosome I"/>
</dbReference>
<protein>
    <recommendedName>
        <fullName evidence="1">PDZ domain-containing protein</fullName>
    </recommendedName>
</protein>
<dbReference type="InterPro" id="IPR036034">
    <property type="entry name" value="PDZ_sf"/>
</dbReference>
<evidence type="ECO:0000313" key="2">
    <source>
        <dbReference type="EMBL" id="VVD29009.1"/>
    </source>
</evidence>
<dbReference type="KEGG" id="pdio:PDMSB3_2553"/>
<dbReference type="PROSITE" id="PS50106">
    <property type="entry name" value="PDZ"/>
    <property type="match status" value="1"/>
</dbReference>
<dbReference type="Gene3D" id="2.30.42.10">
    <property type="match status" value="1"/>
</dbReference>
<evidence type="ECO:0000313" key="3">
    <source>
        <dbReference type="Proteomes" id="UP000325811"/>
    </source>
</evidence>